<feature type="domain" description="Alpha-macroglobulin receptor-binding" evidence="1">
    <location>
        <begin position="6"/>
        <end position="43"/>
    </location>
</feature>
<reference evidence="2" key="1">
    <citation type="submission" date="2020-08" db="EMBL/GenBank/DDBJ databases">
        <title>Multicomponent nature underlies the extraordinary mechanical properties of spider dragline silk.</title>
        <authorList>
            <person name="Kono N."/>
            <person name="Nakamura H."/>
            <person name="Mori M."/>
            <person name="Yoshida Y."/>
            <person name="Ohtoshi R."/>
            <person name="Malay A.D."/>
            <person name="Moran D.A.P."/>
            <person name="Tomita M."/>
            <person name="Numata K."/>
            <person name="Arakawa K."/>
        </authorList>
    </citation>
    <scope>NUCLEOTIDE SEQUENCE</scope>
</reference>
<name>A0A8X6TTB1_NEPPI</name>
<evidence type="ECO:0000313" key="3">
    <source>
        <dbReference type="Proteomes" id="UP000887013"/>
    </source>
</evidence>
<dbReference type="InterPro" id="IPR009048">
    <property type="entry name" value="A-macroglobulin_rcpt-bd"/>
</dbReference>
<dbReference type="InterPro" id="IPR036595">
    <property type="entry name" value="A-macroglobulin_rcpt-bd_sf"/>
</dbReference>
<dbReference type="Pfam" id="PF07677">
    <property type="entry name" value="A2M_recep"/>
    <property type="match status" value="1"/>
</dbReference>
<gene>
    <name evidence="2" type="ORF">NPIL_130801</name>
</gene>
<proteinExistence type="predicted"/>
<keyword evidence="3" id="KW-1185">Reference proteome</keyword>
<dbReference type="Gene3D" id="2.60.40.690">
    <property type="entry name" value="Alpha-macroglobulin, receptor-binding domain"/>
    <property type="match status" value="1"/>
</dbReference>
<sequence>VSNYGMQFSFNVEEVVEVSNPQPGTAKVFDYYAPENFAATTYSFENLA</sequence>
<dbReference type="AlphaFoldDB" id="A0A8X6TTB1"/>
<evidence type="ECO:0000313" key="2">
    <source>
        <dbReference type="EMBL" id="GFT44836.1"/>
    </source>
</evidence>
<dbReference type="SUPFAM" id="SSF49410">
    <property type="entry name" value="Alpha-macroglobulin receptor domain"/>
    <property type="match status" value="1"/>
</dbReference>
<dbReference type="EMBL" id="BMAW01110766">
    <property type="protein sequence ID" value="GFT44836.1"/>
    <property type="molecule type" value="Genomic_DNA"/>
</dbReference>
<dbReference type="Proteomes" id="UP000887013">
    <property type="component" value="Unassembled WGS sequence"/>
</dbReference>
<comment type="caution">
    <text evidence="2">The sequence shown here is derived from an EMBL/GenBank/DDBJ whole genome shotgun (WGS) entry which is preliminary data.</text>
</comment>
<feature type="non-terminal residue" evidence="2">
    <location>
        <position position="1"/>
    </location>
</feature>
<evidence type="ECO:0000259" key="1">
    <source>
        <dbReference type="Pfam" id="PF07677"/>
    </source>
</evidence>
<dbReference type="GO" id="GO:0005576">
    <property type="term" value="C:extracellular region"/>
    <property type="evidence" value="ECO:0007669"/>
    <property type="project" value="InterPro"/>
</dbReference>
<accession>A0A8X6TTB1</accession>
<dbReference type="OrthoDB" id="6462118at2759"/>
<protein>
    <recommendedName>
        <fullName evidence="1">Alpha-macroglobulin receptor-binding domain-containing protein</fullName>
    </recommendedName>
</protein>
<organism evidence="2 3">
    <name type="scientific">Nephila pilipes</name>
    <name type="common">Giant wood spider</name>
    <name type="synonym">Nephila maculata</name>
    <dbReference type="NCBI Taxonomy" id="299642"/>
    <lineage>
        <taxon>Eukaryota</taxon>
        <taxon>Metazoa</taxon>
        <taxon>Ecdysozoa</taxon>
        <taxon>Arthropoda</taxon>
        <taxon>Chelicerata</taxon>
        <taxon>Arachnida</taxon>
        <taxon>Araneae</taxon>
        <taxon>Araneomorphae</taxon>
        <taxon>Entelegynae</taxon>
        <taxon>Araneoidea</taxon>
        <taxon>Nephilidae</taxon>
        <taxon>Nephila</taxon>
    </lineage>
</organism>